<evidence type="ECO:0000256" key="10">
    <source>
        <dbReference type="ARBA" id="ARBA00035585"/>
    </source>
</evidence>
<feature type="transmembrane region" description="Helical" evidence="11">
    <location>
        <begin position="12"/>
        <end position="31"/>
    </location>
</feature>
<dbReference type="GO" id="GO:0046872">
    <property type="term" value="F:metal ion binding"/>
    <property type="evidence" value="ECO:0007669"/>
    <property type="project" value="UniProtKB-KW"/>
</dbReference>
<protein>
    <recommendedName>
        <fullName evidence="11">Fluoride-specific ion channel FluC</fullName>
    </recommendedName>
</protein>
<keyword evidence="3" id="KW-0997">Cell inner membrane</keyword>
<reference evidence="12 13" key="1">
    <citation type="submission" date="2007-06" db="EMBL/GenBank/DDBJ databases">
        <authorList>
            <person name="Shimkets L."/>
            <person name="Ferriera S."/>
            <person name="Johnson J."/>
            <person name="Kravitz S."/>
            <person name="Beeson K."/>
            <person name="Sutton G."/>
            <person name="Rogers Y.-H."/>
            <person name="Friedman R."/>
            <person name="Frazier M."/>
            <person name="Venter J.C."/>
        </authorList>
    </citation>
    <scope>NUCLEOTIDE SEQUENCE [LARGE SCALE GENOMIC DNA]</scope>
    <source>
        <strain evidence="12 13">SIR-1</strain>
    </source>
</reference>
<evidence type="ECO:0000256" key="6">
    <source>
        <dbReference type="ARBA" id="ARBA00023065"/>
    </source>
</evidence>
<dbReference type="RefSeq" id="WP_006974183.1">
    <property type="nucleotide sequence ID" value="NZ_ABCS01000061.1"/>
</dbReference>
<keyword evidence="6 11" id="KW-0406">Ion transport</keyword>
<evidence type="ECO:0000256" key="5">
    <source>
        <dbReference type="ARBA" id="ARBA00022989"/>
    </source>
</evidence>
<evidence type="ECO:0000256" key="4">
    <source>
        <dbReference type="ARBA" id="ARBA00022692"/>
    </source>
</evidence>
<dbReference type="Proteomes" id="UP000005801">
    <property type="component" value="Unassembled WGS sequence"/>
</dbReference>
<accession>A6GBU2</accession>
<evidence type="ECO:0000256" key="8">
    <source>
        <dbReference type="ARBA" id="ARBA00023303"/>
    </source>
</evidence>
<evidence type="ECO:0000256" key="7">
    <source>
        <dbReference type="ARBA" id="ARBA00023136"/>
    </source>
</evidence>
<dbReference type="OrthoDB" id="9806299at2"/>
<evidence type="ECO:0000313" key="12">
    <source>
        <dbReference type="EMBL" id="EDM76615.1"/>
    </source>
</evidence>
<comment type="activity regulation">
    <text evidence="11">Na(+) is not transported, but it plays an essential structural role and its presence is essential for fluoride channel function.</text>
</comment>
<feature type="transmembrane region" description="Helical" evidence="11">
    <location>
        <begin position="109"/>
        <end position="130"/>
    </location>
</feature>
<keyword evidence="11" id="KW-0479">Metal-binding</keyword>
<dbReference type="eggNOG" id="COG0239">
    <property type="taxonomic scope" value="Bacteria"/>
</dbReference>
<keyword evidence="4 11" id="KW-0812">Transmembrane</keyword>
<dbReference type="HAMAP" id="MF_00454">
    <property type="entry name" value="FluC"/>
    <property type="match status" value="1"/>
</dbReference>
<evidence type="ECO:0000256" key="9">
    <source>
        <dbReference type="ARBA" id="ARBA00035120"/>
    </source>
</evidence>
<dbReference type="Pfam" id="PF02537">
    <property type="entry name" value="CRCB"/>
    <property type="match status" value="1"/>
</dbReference>
<feature type="transmembrane region" description="Helical" evidence="11">
    <location>
        <begin position="74"/>
        <end position="97"/>
    </location>
</feature>
<comment type="caution">
    <text evidence="12">The sequence shown here is derived from an EMBL/GenBank/DDBJ whole genome shotgun (WGS) entry which is preliminary data.</text>
</comment>
<keyword evidence="8 11" id="KW-0407">Ion channel</keyword>
<dbReference type="PANTHER" id="PTHR28259:SF1">
    <property type="entry name" value="FLUORIDE EXPORT PROTEIN 1-RELATED"/>
    <property type="match status" value="1"/>
</dbReference>
<keyword evidence="13" id="KW-1185">Reference proteome</keyword>
<dbReference type="PANTHER" id="PTHR28259">
    <property type="entry name" value="FLUORIDE EXPORT PROTEIN 1-RELATED"/>
    <property type="match status" value="1"/>
</dbReference>
<keyword evidence="2 11" id="KW-1003">Cell membrane</keyword>
<dbReference type="GO" id="GO:0140114">
    <property type="term" value="P:cellular detoxification of fluoride"/>
    <property type="evidence" value="ECO:0007669"/>
    <property type="project" value="UniProtKB-UniRule"/>
</dbReference>
<evidence type="ECO:0000256" key="1">
    <source>
        <dbReference type="ARBA" id="ARBA00004651"/>
    </source>
</evidence>
<keyword evidence="11" id="KW-0915">Sodium</keyword>
<keyword evidence="5 11" id="KW-1133">Transmembrane helix</keyword>
<evidence type="ECO:0000256" key="3">
    <source>
        <dbReference type="ARBA" id="ARBA00022519"/>
    </source>
</evidence>
<dbReference type="GO" id="GO:0062054">
    <property type="term" value="F:fluoride channel activity"/>
    <property type="evidence" value="ECO:0007669"/>
    <property type="project" value="UniProtKB-UniRule"/>
</dbReference>
<dbReference type="EMBL" id="ABCS01000061">
    <property type="protein sequence ID" value="EDM76615.1"/>
    <property type="molecule type" value="Genomic_DNA"/>
</dbReference>
<evidence type="ECO:0000313" key="13">
    <source>
        <dbReference type="Proteomes" id="UP000005801"/>
    </source>
</evidence>
<evidence type="ECO:0000256" key="11">
    <source>
        <dbReference type="HAMAP-Rule" id="MF_00454"/>
    </source>
</evidence>
<feature type="binding site" evidence="11">
    <location>
        <position position="84"/>
    </location>
    <ligand>
        <name>Na(+)</name>
        <dbReference type="ChEBI" id="CHEBI:29101"/>
        <note>structural</note>
    </ligand>
</feature>
<keyword evidence="7 11" id="KW-0472">Membrane</keyword>
<name>A6GBU2_9BACT</name>
<proteinExistence type="inferred from homology"/>
<organism evidence="12 13">
    <name type="scientific">Plesiocystis pacifica SIR-1</name>
    <dbReference type="NCBI Taxonomy" id="391625"/>
    <lineage>
        <taxon>Bacteria</taxon>
        <taxon>Pseudomonadati</taxon>
        <taxon>Myxococcota</taxon>
        <taxon>Polyangia</taxon>
        <taxon>Nannocystales</taxon>
        <taxon>Nannocystaceae</taxon>
        <taxon>Plesiocystis</taxon>
    </lineage>
</organism>
<dbReference type="InterPro" id="IPR003691">
    <property type="entry name" value="FluC"/>
</dbReference>
<comment type="similarity">
    <text evidence="9 11">Belongs to the fluoride channel Fluc/FEX (TC 1.A.43) family.</text>
</comment>
<comment type="function">
    <text evidence="11">Fluoride-specific ion channel. Important for reducing fluoride concentration in the cell, thus reducing its toxicity.</text>
</comment>
<gene>
    <name evidence="11" type="primary">fluC</name>
    <name evidence="11" type="synonym">crcB</name>
    <name evidence="12" type="ORF">PPSIR1_18137</name>
</gene>
<sequence length="134" mass="13708">MNEDSESVGAAAQMIGVFLAGGTGALLRVLLSAQIEQACSERLPFIGVLAVNLAGCLLIGFASACITADHWRNIVLGGALGGFTTYSAFALFTVSLADEQRWGSLSAQLLLHILGGVLCVWLGVALAKAAGLSS</sequence>
<feature type="binding site" evidence="11">
    <location>
        <position position="81"/>
    </location>
    <ligand>
        <name>Na(+)</name>
        <dbReference type="ChEBI" id="CHEBI:29101"/>
        <note>structural</note>
    </ligand>
</feature>
<dbReference type="AlphaFoldDB" id="A6GBU2"/>
<comment type="subcellular location">
    <subcellularLocation>
        <location evidence="1 11">Cell membrane</location>
        <topology evidence="1 11">Multi-pass membrane protein</topology>
    </subcellularLocation>
</comment>
<dbReference type="GO" id="GO:0005886">
    <property type="term" value="C:plasma membrane"/>
    <property type="evidence" value="ECO:0007669"/>
    <property type="project" value="UniProtKB-SubCell"/>
</dbReference>
<feature type="transmembrane region" description="Helical" evidence="11">
    <location>
        <begin position="43"/>
        <end position="62"/>
    </location>
</feature>
<evidence type="ECO:0000256" key="2">
    <source>
        <dbReference type="ARBA" id="ARBA00022475"/>
    </source>
</evidence>
<keyword evidence="11" id="KW-0813">Transport</keyword>
<comment type="catalytic activity">
    <reaction evidence="10">
        <text>fluoride(in) = fluoride(out)</text>
        <dbReference type="Rhea" id="RHEA:76159"/>
        <dbReference type="ChEBI" id="CHEBI:17051"/>
    </reaction>
    <physiologicalReaction direction="left-to-right" evidence="10">
        <dbReference type="Rhea" id="RHEA:76160"/>
    </physiologicalReaction>
</comment>